<feature type="transmembrane region" description="Helical" evidence="1">
    <location>
        <begin position="219"/>
        <end position="238"/>
    </location>
</feature>
<organism evidence="3 4">
    <name type="scientific">Syntrophus gentianae</name>
    <dbReference type="NCBI Taxonomy" id="43775"/>
    <lineage>
        <taxon>Bacteria</taxon>
        <taxon>Pseudomonadati</taxon>
        <taxon>Thermodesulfobacteriota</taxon>
        <taxon>Syntrophia</taxon>
        <taxon>Syntrophales</taxon>
        <taxon>Syntrophaceae</taxon>
        <taxon>Syntrophus</taxon>
    </lineage>
</organism>
<dbReference type="EMBL" id="FOBS01000003">
    <property type="protein sequence ID" value="SEM07209.1"/>
    <property type="molecule type" value="Genomic_DNA"/>
</dbReference>
<evidence type="ECO:0000313" key="3">
    <source>
        <dbReference type="EMBL" id="SEM07209.1"/>
    </source>
</evidence>
<evidence type="ECO:0000256" key="1">
    <source>
        <dbReference type="SAM" id="Phobius"/>
    </source>
</evidence>
<protein>
    <recommendedName>
        <fullName evidence="5">VPLPA-CTERM protein sorting domain-containing protein</fullName>
    </recommendedName>
</protein>
<accession>A0A1H7VEA0</accession>
<keyword evidence="1" id="KW-0472">Membrane</keyword>
<proteinExistence type="predicted"/>
<dbReference type="STRING" id="43775.SAMN04489760_103188"/>
<keyword evidence="4" id="KW-1185">Reference proteome</keyword>
<dbReference type="Proteomes" id="UP000198744">
    <property type="component" value="Unassembled WGS sequence"/>
</dbReference>
<sequence length="244" mass="25962">MRRFGLSRFFALVLILALFWAPSIALSATTYDLATNWSKIDNPNGTWAVWKGSELLQHQVGDGSPMTAGMDFFAMGNEGGNFLPAWWQGTNDNIYTHSWDSANGGSPGESILTWTAPEAGTISLSGCVWYDHAGVNRSNDFSLYLGSTLLASGTISYASHNGEANALTFYDALVTGQTLTDLAVSAGDTVSLWIVQSQNQTYGSVAGVELTITETAAPVPLPGALFLFGPGLAGLAIVKRKLNK</sequence>
<keyword evidence="1" id="KW-1133">Transmembrane helix</keyword>
<evidence type="ECO:0000256" key="2">
    <source>
        <dbReference type="SAM" id="SignalP"/>
    </source>
</evidence>
<keyword evidence="1" id="KW-0812">Transmembrane</keyword>
<feature type="chain" id="PRO_5011685842" description="VPLPA-CTERM protein sorting domain-containing protein" evidence="2">
    <location>
        <begin position="28"/>
        <end position="244"/>
    </location>
</feature>
<feature type="signal peptide" evidence="2">
    <location>
        <begin position="1"/>
        <end position="27"/>
    </location>
</feature>
<keyword evidence="2" id="KW-0732">Signal</keyword>
<dbReference type="RefSeq" id="WP_093882322.1">
    <property type="nucleotide sequence ID" value="NZ_FOBS01000003.1"/>
</dbReference>
<reference evidence="3 4" key="1">
    <citation type="submission" date="2016-10" db="EMBL/GenBank/DDBJ databases">
        <authorList>
            <person name="de Groot N.N."/>
        </authorList>
    </citation>
    <scope>NUCLEOTIDE SEQUENCE [LARGE SCALE GENOMIC DNA]</scope>
    <source>
        <strain evidence="3 4">DSM 8423</strain>
    </source>
</reference>
<dbReference type="AlphaFoldDB" id="A0A1H7VEA0"/>
<evidence type="ECO:0008006" key="5">
    <source>
        <dbReference type="Google" id="ProtNLM"/>
    </source>
</evidence>
<name>A0A1H7VEA0_9BACT</name>
<evidence type="ECO:0000313" key="4">
    <source>
        <dbReference type="Proteomes" id="UP000198744"/>
    </source>
</evidence>
<gene>
    <name evidence="3" type="ORF">SAMN04489760_103188</name>
</gene>